<name>A0ABS8Z258_9PSEU</name>
<evidence type="ECO:0000256" key="1">
    <source>
        <dbReference type="SAM" id="Phobius"/>
    </source>
</evidence>
<evidence type="ECO:0000313" key="3">
    <source>
        <dbReference type="Proteomes" id="UP001521150"/>
    </source>
</evidence>
<gene>
    <name evidence="2" type="ORF">LWC34_04175</name>
</gene>
<evidence type="ECO:0008006" key="4">
    <source>
        <dbReference type="Google" id="ProtNLM"/>
    </source>
</evidence>
<comment type="caution">
    <text evidence="2">The sequence shown here is derived from an EMBL/GenBank/DDBJ whole genome shotgun (WGS) entry which is preliminary data.</text>
</comment>
<keyword evidence="1" id="KW-0812">Transmembrane</keyword>
<keyword evidence="1" id="KW-0472">Membrane</keyword>
<keyword evidence="1" id="KW-1133">Transmembrane helix</keyword>
<reference evidence="2 3" key="1">
    <citation type="submission" date="2021-12" db="EMBL/GenBank/DDBJ databases">
        <title>Genome sequence of Kibdelosporangium philippinense ATCC 49844.</title>
        <authorList>
            <person name="Fedorov E.A."/>
            <person name="Omeragic M."/>
            <person name="Shalygina K.F."/>
            <person name="Maclea K.S."/>
        </authorList>
    </citation>
    <scope>NUCLEOTIDE SEQUENCE [LARGE SCALE GENOMIC DNA]</scope>
    <source>
        <strain evidence="2 3">ATCC 49844</strain>
    </source>
</reference>
<organism evidence="2 3">
    <name type="scientific">Kibdelosporangium philippinense</name>
    <dbReference type="NCBI Taxonomy" id="211113"/>
    <lineage>
        <taxon>Bacteria</taxon>
        <taxon>Bacillati</taxon>
        <taxon>Actinomycetota</taxon>
        <taxon>Actinomycetes</taxon>
        <taxon>Pseudonocardiales</taxon>
        <taxon>Pseudonocardiaceae</taxon>
        <taxon>Kibdelosporangium</taxon>
    </lineage>
</organism>
<dbReference type="Proteomes" id="UP001521150">
    <property type="component" value="Unassembled WGS sequence"/>
</dbReference>
<accession>A0ABS8Z258</accession>
<protein>
    <recommendedName>
        <fullName evidence="4">DUF1353 domain-containing protein</fullName>
    </recommendedName>
</protein>
<sequence length="181" mass="20031">MTVSTFDPFRPVSDQELRDWLRHRNDLAVDQAVLDYVIPSSGMVTDGVAISMKLRAIARLVPSWRMTRAYRSGGGKIGLHECDMITILDRAQFWPTLVIRAATVALAVLISLLMAVPTWMSVLFGVMAWTTTGWRGRFAFPLLGIASALVVWFQLPLALLWAPLSLLMVLGSVSKVMGATR</sequence>
<dbReference type="RefSeq" id="WP_233723068.1">
    <property type="nucleotide sequence ID" value="NZ_JAJVCN010000001.1"/>
</dbReference>
<keyword evidence="3" id="KW-1185">Reference proteome</keyword>
<dbReference type="EMBL" id="JAJVCN010000001">
    <property type="protein sequence ID" value="MCE7002029.1"/>
    <property type="molecule type" value="Genomic_DNA"/>
</dbReference>
<evidence type="ECO:0000313" key="2">
    <source>
        <dbReference type="EMBL" id="MCE7002029.1"/>
    </source>
</evidence>
<feature type="transmembrane region" description="Helical" evidence="1">
    <location>
        <begin position="97"/>
        <end position="126"/>
    </location>
</feature>
<proteinExistence type="predicted"/>